<sequence>MSIPASDTASPDPVASDLVSARALPSEGSEPSQIRSSDCVSLDLGNRQPLDPGVFLPRNDWLAVFRPLALIVAVIPLVLLGVSRTLVPDSDGLGTHQQLGLPPCSMRVVMGVRCPACGMTTSWAYFTRGEWRASIESNAGGFMLAILALLVCPVVLRCIWRSVYPSQAQQNWLLFALLAVLAVTIVDWSVRVFG</sequence>
<accession>A0A5C5WX40</accession>
<dbReference type="OrthoDB" id="285957at2"/>
<gene>
    <name evidence="3" type="ORF">Pla22_21020</name>
</gene>
<feature type="transmembrane region" description="Helical" evidence="2">
    <location>
        <begin position="64"/>
        <end position="87"/>
    </location>
</feature>
<dbReference type="InterPro" id="IPR021215">
    <property type="entry name" value="DUF2752"/>
</dbReference>
<feature type="region of interest" description="Disordered" evidence="1">
    <location>
        <begin position="1"/>
        <end position="37"/>
    </location>
</feature>
<proteinExistence type="predicted"/>
<comment type="caution">
    <text evidence="3">The sequence shown here is derived from an EMBL/GenBank/DDBJ whole genome shotgun (WGS) entry which is preliminary data.</text>
</comment>
<dbReference type="Proteomes" id="UP000316598">
    <property type="component" value="Unassembled WGS sequence"/>
</dbReference>
<evidence type="ECO:0000256" key="2">
    <source>
        <dbReference type="SAM" id="Phobius"/>
    </source>
</evidence>
<keyword evidence="2" id="KW-1133">Transmembrane helix</keyword>
<dbReference type="RefSeq" id="WP_146514500.1">
    <property type="nucleotide sequence ID" value="NZ_SJPI01000001.1"/>
</dbReference>
<evidence type="ECO:0008006" key="5">
    <source>
        <dbReference type="Google" id="ProtNLM"/>
    </source>
</evidence>
<evidence type="ECO:0000256" key="1">
    <source>
        <dbReference type="SAM" id="MobiDB-lite"/>
    </source>
</evidence>
<reference evidence="3 4" key="1">
    <citation type="submission" date="2019-02" db="EMBL/GenBank/DDBJ databases">
        <title>Deep-cultivation of Planctomycetes and their phenomic and genomic characterization uncovers novel biology.</title>
        <authorList>
            <person name="Wiegand S."/>
            <person name="Jogler M."/>
            <person name="Boedeker C."/>
            <person name="Pinto D."/>
            <person name="Vollmers J."/>
            <person name="Rivas-Marin E."/>
            <person name="Kohn T."/>
            <person name="Peeters S.H."/>
            <person name="Heuer A."/>
            <person name="Rast P."/>
            <person name="Oberbeckmann S."/>
            <person name="Bunk B."/>
            <person name="Jeske O."/>
            <person name="Meyerdierks A."/>
            <person name="Storesund J.E."/>
            <person name="Kallscheuer N."/>
            <person name="Luecker S."/>
            <person name="Lage O.M."/>
            <person name="Pohl T."/>
            <person name="Merkel B.J."/>
            <person name="Hornburger P."/>
            <person name="Mueller R.-W."/>
            <person name="Bruemmer F."/>
            <person name="Labrenz M."/>
            <person name="Spormann A.M."/>
            <person name="Op Den Camp H."/>
            <person name="Overmann J."/>
            <person name="Amann R."/>
            <person name="Jetten M.S.M."/>
            <person name="Mascher T."/>
            <person name="Medema M.H."/>
            <person name="Devos D.P."/>
            <person name="Kaster A.-K."/>
            <person name="Ovreas L."/>
            <person name="Rohde M."/>
            <person name="Galperin M.Y."/>
            <person name="Jogler C."/>
        </authorList>
    </citation>
    <scope>NUCLEOTIDE SEQUENCE [LARGE SCALE GENOMIC DNA]</scope>
    <source>
        <strain evidence="3 4">Pla22</strain>
    </source>
</reference>
<dbReference type="EMBL" id="SJPI01000001">
    <property type="protein sequence ID" value="TWT54455.1"/>
    <property type="molecule type" value="Genomic_DNA"/>
</dbReference>
<dbReference type="AlphaFoldDB" id="A0A5C5WX40"/>
<name>A0A5C5WX40_9BACT</name>
<protein>
    <recommendedName>
        <fullName evidence="5">DUF2752 domain-containing protein</fullName>
    </recommendedName>
</protein>
<feature type="transmembrane region" description="Helical" evidence="2">
    <location>
        <begin position="172"/>
        <end position="190"/>
    </location>
</feature>
<evidence type="ECO:0000313" key="4">
    <source>
        <dbReference type="Proteomes" id="UP000316598"/>
    </source>
</evidence>
<feature type="transmembrane region" description="Helical" evidence="2">
    <location>
        <begin position="138"/>
        <end position="160"/>
    </location>
</feature>
<keyword evidence="2" id="KW-0472">Membrane</keyword>
<dbReference type="Pfam" id="PF10825">
    <property type="entry name" value="DUF2752"/>
    <property type="match status" value="1"/>
</dbReference>
<organism evidence="3 4">
    <name type="scientific">Rubripirellula amarantea</name>
    <dbReference type="NCBI Taxonomy" id="2527999"/>
    <lineage>
        <taxon>Bacteria</taxon>
        <taxon>Pseudomonadati</taxon>
        <taxon>Planctomycetota</taxon>
        <taxon>Planctomycetia</taxon>
        <taxon>Pirellulales</taxon>
        <taxon>Pirellulaceae</taxon>
        <taxon>Rubripirellula</taxon>
    </lineage>
</organism>
<keyword evidence="2" id="KW-0812">Transmembrane</keyword>
<keyword evidence="4" id="KW-1185">Reference proteome</keyword>
<evidence type="ECO:0000313" key="3">
    <source>
        <dbReference type="EMBL" id="TWT54455.1"/>
    </source>
</evidence>